<evidence type="ECO:0000256" key="1">
    <source>
        <dbReference type="ARBA" id="ARBA00022729"/>
    </source>
</evidence>
<feature type="chain" id="PRO_5011496430" evidence="2">
    <location>
        <begin position="27"/>
        <end position="174"/>
    </location>
</feature>
<proteinExistence type="predicted"/>
<dbReference type="SUPFAM" id="SSF56925">
    <property type="entry name" value="OMPA-like"/>
    <property type="match status" value="1"/>
</dbReference>
<name>A0A1H4AG58_9FLAO</name>
<organism evidence="4 5">
    <name type="scientific">Psychroflexus halocasei</name>
    <dbReference type="NCBI Taxonomy" id="908615"/>
    <lineage>
        <taxon>Bacteria</taxon>
        <taxon>Pseudomonadati</taxon>
        <taxon>Bacteroidota</taxon>
        <taxon>Flavobacteriia</taxon>
        <taxon>Flavobacteriales</taxon>
        <taxon>Flavobacteriaceae</taxon>
        <taxon>Psychroflexus</taxon>
    </lineage>
</organism>
<dbReference type="Pfam" id="PF13505">
    <property type="entry name" value="OMP_b-brl"/>
    <property type="match status" value="1"/>
</dbReference>
<evidence type="ECO:0000313" key="4">
    <source>
        <dbReference type="EMBL" id="SEA34887.1"/>
    </source>
</evidence>
<reference evidence="4 5" key="1">
    <citation type="submission" date="2016-10" db="EMBL/GenBank/DDBJ databases">
        <authorList>
            <person name="de Groot N.N."/>
        </authorList>
    </citation>
    <scope>NUCLEOTIDE SEQUENCE [LARGE SCALE GENOMIC DNA]</scope>
    <source>
        <strain evidence="4 5">DSM 23581</strain>
    </source>
</reference>
<dbReference type="AlphaFoldDB" id="A0A1H4AG58"/>
<accession>A0A1H4AG58</accession>
<evidence type="ECO:0000259" key="3">
    <source>
        <dbReference type="Pfam" id="PF13505"/>
    </source>
</evidence>
<dbReference type="InterPro" id="IPR011250">
    <property type="entry name" value="OMP/PagP_B-barrel"/>
</dbReference>
<dbReference type="RefSeq" id="WP_234953110.1">
    <property type="nucleotide sequence ID" value="NZ_FNQF01000005.1"/>
</dbReference>
<sequence>MKKQLSTMSLLSFFFFSLISLTNAQAQEIDTRIGGMIAYGTEIENIGIGANAEFGVMDKLSISPSFIYYLPKEEGPIKMDWFEVNANANYYFLSDDKFDVYGLGGLNYSSVKVSSDATFFGESYSVSDGRFGLNLGGGANMHLNNDSIMPFAELKYVIIDGGQLVLAAGVKFKI</sequence>
<feature type="signal peptide" evidence="2">
    <location>
        <begin position="1"/>
        <end position="26"/>
    </location>
</feature>
<evidence type="ECO:0000256" key="2">
    <source>
        <dbReference type="SAM" id="SignalP"/>
    </source>
</evidence>
<feature type="domain" description="Outer membrane protein beta-barrel" evidence="3">
    <location>
        <begin position="27"/>
        <end position="146"/>
    </location>
</feature>
<protein>
    <submittedName>
        <fullName evidence="4">Outer membrane protein beta-barrel domain-containing protein</fullName>
    </submittedName>
</protein>
<dbReference type="EMBL" id="FNQF01000005">
    <property type="protein sequence ID" value="SEA34887.1"/>
    <property type="molecule type" value="Genomic_DNA"/>
</dbReference>
<keyword evidence="1 2" id="KW-0732">Signal</keyword>
<dbReference type="STRING" id="908615.SAMN05421540_10523"/>
<gene>
    <name evidence="4" type="ORF">SAMN05421540_10523</name>
</gene>
<dbReference type="Gene3D" id="2.40.160.20">
    <property type="match status" value="1"/>
</dbReference>
<dbReference type="InterPro" id="IPR027385">
    <property type="entry name" value="Beta-barrel_OMP"/>
</dbReference>
<keyword evidence="5" id="KW-1185">Reference proteome</keyword>
<dbReference type="Proteomes" id="UP000198820">
    <property type="component" value="Unassembled WGS sequence"/>
</dbReference>
<evidence type="ECO:0000313" key="5">
    <source>
        <dbReference type="Proteomes" id="UP000198820"/>
    </source>
</evidence>